<dbReference type="EMBL" id="JADFTS010000004">
    <property type="protein sequence ID" value="KAF9609773.1"/>
    <property type="molecule type" value="Genomic_DNA"/>
</dbReference>
<reference evidence="2 3" key="1">
    <citation type="submission" date="2020-10" db="EMBL/GenBank/DDBJ databases">
        <title>The Coptis chinensis genome and diversification of protoberbering-type alkaloids.</title>
        <authorList>
            <person name="Wang B."/>
            <person name="Shu S."/>
            <person name="Song C."/>
            <person name="Liu Y."/>
        </authorList>
    </citation>
    <scope>NUCLEOTIDE SEQUENCE [LARGE SCALE GENOMIC DNA]</scope>
    <source>
        <strain evidence="2">HL-2020</strain>
        <tissue evidence="2">Leaf</tissue>
    </source>
</reference>
<evidence type="ECO:0000313" key="2">
    <source>
        <dbReference type="EMBL" id="KAF9609773.1"/>
    </source>
</evidence>
<sequence>MSANRYFDQNISHSISEILFVNSSNGIICLQVSDTDLALWNPATKQFRPLPQYLIPSGHRSGSDVEQYSFSPVLGFDVKNNDYKVVKFTTIYEEAGINMEIETYHVEASVDLFAYFDFNDEVIGTTPLPDACKLDQLSCDFFACSIDFLSDKLVFIYAAIEDSYTCINHFEIWVLDDYKVKESWTKQYTTGSVSSLDFFPKAFSKNGEFLFLIKGPEE</sequence>
<comment type="caution">
    <text evidence="2">The sequence shown here is derived from an EMBL/GenBank/DDBJ whole genome shotgun (WGS) entry which is preliminary data.</text>
</comment>
<accession>A0A835LVI7</accession>
<name>A0A835LVI7_9MAGN</name>
<dbReference type="AlphaFoldDB" id="A0A835LVI7"/>
<evidence type="ECO:0000259" key="1">
    <source>
        <dbReference type="Pfam" id="PF08268"/>
    </source>
</evidence>
<dbReference type="Pfam" id="PF08268">
    <property type="entry name" value="FBA_3"/>
    <property type="match status" value="1"/>
</dbReference>
<keyword evidence="3" id="KW-1185">Reference proteome</keyword>
<protein>
    <recommendedName>
        <fullName evidence="1">F-box associated beta-propeller type 3 domain-containing protein</fullName>
    </recommendedName>
</protein>
<dbReference type="Proteomes" id="UP000631114">
    <property type="component" value="Unassembled WGS sequence"/>
</dbReference>
<dbReference type="PANTHER" id="PTHR31790">
    <property type="entry name" value="OS02G0783600 PROTEIN"/>
    <property type="match status" value="1"/>
</dbReference>
<dbReference type="PANTHER" id="PTHR31790:SF608">
    <property type="entry name" value="F-BOX PROTEIN CPR30-LIKE"/>
    <property type="match status" value="1"/>
</dbReference>
<dbReference type="OrthoDB" id="591557at2759"/>
<gene>
    <name evidence="2" type="ORF">IFM89_018221</name>
</gene>
<organism evidence="2 3">
    <name type="scientific">Coptis chinensis</name>
    <dbReference type="NCBI Taxonomy" id="261450"/>
    <lineage>
        <taxon>Eukaryota</taxon>
        <taxon>Viridiplantae</taxon>
        <taxon>Streptophyta</taxon>
        <taxon>Embryophyta</taxon>
        <taxon>Tracheophyta</taxon>
        <taxon>Spermatophyta</taxon>
        <taxon>Magnoliopsida</taxon>
        <taxon>Ranunculales</taxon>
        <taxon>Ranunculaceae</taxon>
        <taxon>Coptidoideae</taxon>
        <taxon>Coptis</taxon>
    </lineage>
</organism>
<proteinExistence type="predicted"/>
<evidence type="ECO:0000313" key="3">
    <source>
        <dbReference type="Proteomes" id="UP000631114"/>
    </source>
</evidence>
<dbReference type="InterPro" id="IPR013187">
    <property type="entry name" value="F-box-assoc_dom_typ3"/>
</dbReference>
<dbReference type="InterPro" id="IPR052361">
    <property type="entry name" value="F-box_domain"/>
</dbReference>
<feature type="domain" description="F-box associated beta-propeller type 3" evidence="1">
    <location>
        <begin position="8"/>
        <end position="93"/>
    </location>
</feature>